<evidence type="ECO:0000313" key="2">
    <source>
        <dbReference type="Proteomes" id="UP000283878"/>
    </source>
</evidence>
<dbReference type="EMBL" id="PKPZ01000020">
    <property type="protein sequence ID" value="RPB35697.1"/>
    <property type="molecule type" value="Genomic_DNA"/>
</dbReference>
<protein>
    <recommendedName>
        <fullName evidence="3">Secreted protein</fullName>
    </recommendedName>
</protein>
<evidence type="ECO:0000313" key="1">
    <source>
        <dbReference type="EMBL" id="RPB35697.1"/>
    </source>
</evidence>
<proteinExistence type="predicted"/>
<dbReference type="AlphaFoldDB" id="A0AAX1XIA5"/>
<organism evidence="1 2">
    <name type="scientific">Vibrio diabolicus</name>
    <dbReference type="NCBI Taxonomy" id="50719"/>
    <lineage>
        <taxon>Bacteria</taxon>
        <taxon>Pseudomonadati</taxon>
        <taxon>Pseudomonadota</taxon>
        <taxon>Gammaproteobacteria</taxon>
        <taxon>Vibrionales</taxon>
        <taxon>Vibrionaceae</taxon>
        <taxon>Vibrio</taxon>
        <taxon>Vibrio diabolicus subgroup</taxon>
    </lineage>
</organism>
<evidence type="ECO:0008006" key="3">
    <source>
        <dbReference type="Google" id="ProtNLM"/>
    </source>
</evidence>
<comment type="caution">
    <text evidence="1">The sequence shown here is derived from an EMBL/GenBank/DDBJ whole genome shotgun (WGS) entry which is preliminary data.</text>
</comment>
<accession>A0AAX1XIA5</accession>
<dbReference type="Proteomes" id="UP000283878">
    <property type="component" value="Unassembled WGS sequence"/>
</dbReference>
<reference evidence="1 2" key="1">
    <citation type="journal article" date="2018" name="AMB Express">
        <title>Occurrence and significance of pathogenicity and fitness islands in environmental vibrios.</title>
        <authorList>
            <person name="Klein S."/>
            <person name="Pipes S."/>
            <person name="Lovell C.R."/>
        </authorList>
    </citation>
    <scope>NUCLEOTIDE SEQUENCE [LARGE SCALE GENOMIC DNA]</scope>
    <source>
        <strain evidence="1 2">JBS-8-11-1</strain>
    </source>
</reference>
<sequence length="77" mass="9102">MSFLLRDHLVVLVYFLIQFCRNENKVLVKSHLRTSICCVNHLLGQRKQHQKNTFYWILVAGFKNRGCSFIKHPPCGR</sequence>
<name>A0AAX1XIA5_9VIBR</name>
<gene>
    <name evidence="1" type="ORF">CYQ91_19785</name>
</gene>